<comment type="caution">
    <text evidence="3">The sequence shown here is derived from an EMBL/GenBank/DDBJ whole genome shotgun (WGS) entry which is preliminary data.</text>
</comment>
<feature type="transmembrane region" description="Helical" evidence="2">
    <location>
        <begin position="96"/>
        <end position="120"/>
    </location>
</feature>
<evidence type="ECO:0000313" key="3">
    <source>
        <dbReference type="EMBL" id="MFC0407459.1"/>
    </source>
</evidence>
<evidence type="ECO:0000313" key="4">
    <source>
        <dbReference type="Proteomes" id="UP001589865"/>
    </source>
</evidence>
<keyword evidence="4" id="KW-1185">Reference proteome</keyword>
<feature type="transmembrane region" description="Helical" evidence="2">
    <location>
        <begin position="194"/>
        <end position="214"/>
    </location>
</feature>
<feature type="transmembrane region" description="Helical" evidence="2">
    <location>
        <begin position="132"/>
        <end position="150"/>
    </location>
</feature>
<sequence length="449" mass="45082">MPFPGHHWCAEARALSGVAASVTLTMSAQLALSAVETLLVARLGVAALAGVTLALSLHLLVFLFALGVVTAVTPLAAQARGRGDAAALRGLGQSGLLVGLLMSLPGAALLLAMALLPGLLPGDGPEAAAAGRYLLGAAWGLPGWVCYVALRSFAVATGRLRATTAIMLSVVPLHAASCWWLLRGGFGLPPLGPLGAGLAHALAGLLAWTLLILASRATSGAALGGILRRPFRPDAQCCREILRLGLPFACRILLREGVMPAAAFAVAPFGATALAAHAVAARITDLLGVLCFGFGDAANMRVGFAAGAGEAGQARHSARVAIQLALLSALLPAALLLSAPGWVAGWFLTGADPAAQALAASLLPLAAALLVGESLQSAAGGALSGLRDGRGPLLIAVAGSWGVALPLGTLLSWTGTAPVPFFWTGLVAGGALTAALSLLRLQQRLALLR</sequence>
<evidence type="ECO:0000256" key="2">
    <source>
        <dbReference type="SAM" id="Phobius"/>
    </source>
</evidence>
<protein>
    <submittedName>
        <fullName evidence="3">MATE family efflux transporter</fullName>
    </submittedName>
</protein>
<evidence type="ECO:0000256" key="1">
    <source>
        <dbReference type="ARBA" id="ARBA00022448"/>
    </source>
</evidence>
<keyword evidence="2" id="KW-1133">Transmembrane helix</keyword>
<dbReference type="RefSeq" id="WP_377043158.1">
    <property type="nucleotide sequence ID" value="NZ_JBHLUN010000002.1"/>
</dbReference>
<name>A0ABV6JPA9_9PROT</name>
<organism evidence="3 4">
    <name type="scientific">Roseomonas elaeocarpi</name>
    <dbReference type="NCBI Taxonomy" id="907779"/>
    <lineage>
        <taxon>Bacteria</taxon>
        <taxon>Pseudomonadati</taxon>
        <taxon>Pseudomonadota</taxon>
        <taxon>Alphaproteobacteria</taxon>
        <taxon>Acetobacterales</taxon>
        <taxon>Roseomonadaceae</taxon>
        <taxon>Roseomonas</taxon>
    </lineage>
</organism>
<dbReference type="Proteomes" id="UP001589865">
    <property type="component" value="Unassembled WGS sequence"/>
</dbReference>
<dbReference type="NCBIfam" id="TIGR00797">
    <property type="entry name" value="matE"/>
    <property type="match status" value="1"/>
</dbReference>
<feature type="transmembrane region" description="Helical" evidence="2">
    <location>
        <begin position="43"/>
        <end position="76"/>
    </location>
</feature>
<proteinExistence type="predicted"/>
<dbReference type="PANTHER" id="PTHR43298:SF2">
    <property type="entry name" value="FMN_FAD EXPORTER YEEO-RELATED"/>
    <property type="match status" value="1"/>
</dbReference>
<gene>
    <name evidence="3" type="ORF">ACFFGY_04315</name>
</gene>
<keyword evidence="1" id="KW-0813">Transport</keyword>
<feature type="transmembrane region" description="Helical" evidence="2">
    <location>
        <begin position="354"/>
        <end position="372"/>
    </location>
</feature>
<keyword evidence="2" id="KW-0472">Membrane</keyword>
<dbReference type="InterPro" id="IPR050222">
    <property type="entry name" value="MATE_MdtK"/>
</dbReference>
<feature type="transmembrane region" description="Helical" evidence="2">
    <location>
        <begin position="421"/>
        <end position="439"/>
    </location>
</feature>
<dbReference type="InterPro" id="IPR002528">
    <property type="entry name" value="MATE_fam"/>
</dbReference>
<dbReference type="Pfam" id="PF01554">
    <property type="entry name" value="MatE"/>
    <property type="match status" value="2"/>
</dbReference>
<dbReference type="EMBL" id="JBHLUN010000002">
    <property type="protein sequence ID" value="MFC0407459.1"/>
    <property type="molecule type" value="Genomic_DNA"/>
</dbReference>
<keyword evidence="2" id="KW-0812">Transmembrane</keyword>
<feature type="transmembrane region" description="Helical" evidence="2">
    <location>
        <begin position="162"/>
        <end position="182"/>
    </location>
</feature>
<reference evidence="3 4" key="1">
    <citation type="submission" date="2024-09" db="EMBL/GenBank/DDBJ databases">
        <authorList>
            <person name="Sun Q."/>
            <person name="Mori K."/>
        </authorList>
    </citation>
    <scope>NUCLEOTIDE SEQUENCE [LARGE SCALE GENOMIC DNA]</scope>
    <source>
        <strain evidence="3 4">TBRC 5777</strain>
    </source>
</reference>
<feature type="transmembrane region" description="Helical" evidence="2">
    <location>
        <begin position="393"/>
        <end position="415"/>
    </location>
</feature>
<dbReference type="PANTHER" id="PTHR43298">
    <property type="entry name" value="MULTIDRUG RESISTANCE PROTEIN NORM-RELATED"/>
    <property type="match status" value="1"/>
</dbReference>
<feature type="transmembrane region" description="Helical" evidence="2">
    <location>
        <begin position="324"/>
        <end position="348"/>
    </location>
</feature>
<accession>A0ABV6JPA9</accession>